<reference evidence="1" key="1">
    <citation type="submission" date="2022-11" db="EMBL/GenBank/DDBJ databases">
        <authorList>
            <person name="Scott C."/>
            <person name="Bruce N."/>
        </authorList>
    </citation>
    <scope>NUCLEOTIDE SEQUENCE</scope>
</reference>
<name>A0A9P1HDP9_9PEZI</name>
<organism evidence="1 2">
    <name type="scientific">Parascedosporium putredinis</name>
    <dbReference type="NCBI Taxonomy" id="1442378"/>
    <lineage>
        <taxon>Eukaryota</taxon>
        <taxon>Fungi</taxon>
        <taxon>Dikarya</taxon>
        <taxon>Ascomycota</taxon>
        <taxon>Pezizomycotina</taxon>
        <taxon>Sordariomycetes</taxon>
        <taxon>Hypocreomycetidae</taxon>
        <taxon>Microascales</taxon>
        <taxon>Microascaceae</taxon>
        <taxon>Parascedosporium</taxon>
    </lineage>
</organism>
<evidence type="ECO:0000313" key="2">
    <source>
        <dbReference type="Proteomes" id="UP000838763"/>
    </source>
</evidence>
<keyword evidence="2" id="KW-1185">Reference proteome</keyword>
<dbReference type="Proteomes" id="UP000838763">
    <property type="component" value="Unassembled WGS sequence"/>
</dbReference>
<dbReference type="OrthoDB" id="10256774at2759"/>
<protein>
    <recommendedName>
        <fullName evidence="3">PARP catalytic domain-containing protein</fullName>
    </recommendedName>
</protein>
<evidence type="ECO:0008006" key="3">
    <source>
        <dbReference type="Google" id="ProtNLM"/>
    </source>
</evidence>
<evidence type="ECO:0000313" key="1">
    <source>
        <dbReference type="EMBL" id="CAI4220163.1"/>
    </source>
</evidence>
<gene>
    <name evidence="1" type="ORF">PPNO1_LOCUS9706</name>
</gene>
<dbReference type="EMBL" id="CALLCH030000021">
    <property type="protein sequence ID" value="CAI4220163.1"/>
    <property type="molecule type" value="Genomic_DNA"/>
</dbReference>
<dbReference type="AlphaFoldDB" id="A0A9P1HDP9"/>
<dbReference type="Gene3D" id="3.90.228.10">
    <property type="match status" value="1"/>
</dbReference>
<accession>A0A9P1HDP9</accession>
<proteinExistence type="predicted"/>
<dbReference type="SUPFAM" id="SSF56399">
    <property type="entry name" value="ADP-ribosylation"/>
    <property type="match status" value="1"/>
</dbReference>
<comment type="caution">
    <text evidence="1">The sequence shown here is derived from an EMBL/GenBank/DDBJ whole genome shotgun (WGS) entry which is preliminary data.</text>
</comment>
<sequence>MDSVFSDEDLIQLSFLRDEEVDSLVLTGDLDEECRLDSPLEKAVAFKFPEIILHVNPGPYYPVLLGSEGFFTIENIQMSRVPCDALRARLLHIYDEALQTNTLSMWEARDDLDPYGLFERAMVVSQLVEATRDSLVQYRAAAEENLVKFHSFLPDQDRVEEAVIQQKRLGEIRSSSEMARELVGSPADVIKHIPSDMRVLHVEEVIRNKLASRFYEARDAMYQKLYKMGRHSLSQYMPPGVAVRRAEDAVDHVIKPRLTFHGTRRANVPFIVQHGFLLPGTPVPSGSKNKKIAPQIHRVQQGATYGQGIYSSPNAEFSLDYSGWYCDPTPPGEYFGLKLIVCATLMGRFARVDRSHELRETTEPLPNRDSHMANRDLEYIVFNAAHILPVYVIHLDWGVDNKLHYIPMNRWEWFAPSHNGPRAGSDLNPTMAGASGMAPGDRQRAKEAVMARALKWFPYGFGPKTKGNFVVEDVGEVSEDEEDYGEYQSMRLDEGTTAAGGTDYWSWVKAASLENGDQDSPHAAAALDEYSQDRLAKTYAPTTVKWDHILLPGETREEDPGIPEWFAAEMS</sequence>